<sequence>MTALDAVPWPPAFRSMLLGFACCGAAVALLALWSGAVWAWPLIGVGAVMALATGAVWWKLGQRPMLAVDQGRLVCRLEASRPGKSANLLNEAMFDLASIETVEREIHPWPGAGGERHYYRLLLADGSVRKLVPRPADPPTRAAAAAFFERHFPGRVRETRVG</sequence>
<protein>
    <recommendedName>
        <fullName evidence="4">DUF2244 domain-containing protein</fullName>
    </recommendedName>
</protein>
<accession>A0A5C4RVY5</accession>
<name>A0A5C4RVY5_9GAMM</name>
<organism evidence="2 3">
    <name type="scientific">Arenimonas terrae</name>
    <dbReference type="NCBI Taxonomy" id="2546226"/>
    <lineage>
        <taxon>Bacteria</taxon>
        <taxon>Pseudomonadati</taxon>
        <taxon>Pseudomonadota</taxon>
        <taxon>Gammaproteobacteria</taxon>
        <taxon>Lysobacterales</taxon>
        <taxon>Lysobacteraceae</taxon>
        <taxon>Arenimonas</taxon>
    </lineage>
</organism>
<evidence type="ECO:0000256" key="1">
    <source>
        <dbReference type="SAM" id="Phobius"/>
    </source>
</evidence>
<keyword evidence="3" id="KW-1185">Reference proteome</keyword>
<keyword evidence="1" id="KW-0472">Membrane</keyword>
<feature type="transmembrane region" description="Helical" evidence="1">
    <location>
        <begin position="38"/>
        <end position="58"/>
    </location>
</feature>
<proteinExistence type="predicted"/>
<feature type="transmembrane region" description="Helical" evidence="1">
    <location>
        <begin position="12"/>
        <end position="32"/>
    </location>
</feature>
<keyword evidence="1" id="KW-1133">Transmembrane helix</keyword>
<dbReference type="AlphaFoldDB" id="A0A5C4RVY5"/>
<gene>
    <name evidence="2" type="ORF">E1B00_04280</name>
</gene>
<evidence type="ECO:0000313" key="3">
    <source>
        <dbReference type="Proteomes" id="UP000305760"/>
    </source>
</evidence>
<dbReference type="RefSeq" id="WP_139446044.1">
    <property type="nucleotide sequence ID" value="NZ_SMDR01000001.1"/>
</dbReference>
<evidence type="ECO:0008006" key="4">
    <source>
        <dbReference type="Google" id="ProtNLM"/>
    </source>
</evidence>
<reference evidence="2 3" key="1">
    <citation type="submission" date="2019-03" db="EMBL/GenBank/DDBJ databases">
        <title>Arenimonas daejeonensis sp. nov., isolated from compost.</title>
        <authorList>
            <person name="Jeon C.O."/>
        </authorList>
    </citation>
    <scope>NUCLEOTIDE SEQUENCE [LARGE SCALE GENOMIC DNA]</scope>
    <source>
        <strain evidence="2 3">R29</strain>
    </source>
</reference>
<dbReference type="EMBL" id="SMDR01000001">
    <property type="protein sequence ID" value="TNJ35001.1"/>
    <property type="molecule type" value="Genomic_DNA"/>
</dbReference>
<dbReference type="Proteomes" id="UP000305760">
    <property type="component" value="Unassembled WGS sequence"/>
</dbReference>
<evidence type="ECO:0000313" key="2">
    <source>
        <dbReference type="EMBL" id="TNJ35001.1"/>
    </source>
</evidence>
<comment type="caution">
    <text evidence="2">The sequence shown here is derived from an EMBL/GenBank/DDBJ whole genome shotgun (WGS) entry which is preliminary data.</text>
</comment>
<keyword evidence="1" id="KW-0812">Transmembrane</keyword>